<dbReference type="OrthoDB" id="9842583at2"/>
<organism evidence="1 2">
    <name type="scientific">Rubrivirga marina</name>
    <dbReference type="NCBI Taxonomy" id="1196024"/>
    <lineage>
        <taxon>Bacteria</taxon>
        <taxon>Pseudomonadati</taxon>
        <taxon>Rhodothermota</taxon>
        <taxon>Rhodothermia</taxon>
        <taxon>Rhodothermales</taxon>
        <taxon>Rubricoccaceae</taxon>
        <taxon>Rubrivirga</taxon>
    </lineage>
</organism>
<evidence type="ECO:0000313" key="2">
    <source>
        <dbReference type="Proteomes" id="UP000216339"/>
    </source>
</evidence>
<dbReference type="AlphaFoldDB" id="A0A271IYE7"/>
<proteinExistence type="predicted"/>
<evidence type="ECO:0000313" key="1">
    <source>
        <dbReference type="EMBL" id="PAP76107.1"/>
    </source>
</evidence>
<comment type="caution">
    <text evidence="1">The sequence shown here is derived from an EMBL/GenBank/DDBJ whole genome shotgun (WGS) entry which is preliminary data.</text>
</comment>
<dbReference type="Proteomes" id="UP000216339">
    <property type="component" value="Unassembled WGS sequence"/>
</dbReference>
<dbReference type="RefSeq" id="WP_095509748.1">
    <property type="nucleotide sequence ID" value="NZ_MQWD01000001.1"/>
</dbReference>
<dbReference type="EMBL" id="MQWD01000001">
    <property type="protein sequence ID" value="PAP76107.1"/>
    <property type="molecule type" value="Genomic_DNA"/>
</dbReference>
<accession>A0A271IYE7</accession>
<sequence>MRRLTVLLALAVLVPACDSTFEPRVEDAEAFAIFGTLDGRAATQRLRVQDLASSVFETPDRLPAEITSTEITSGRTTTWRDSLVTLSSGDPAHLFLAGLTVAPGETHRIEAVRTTDGARSSVTIAFPTPTVAARPQDTVSTAVQVDVAGLGGARLLEPVVRYRVRRPADPDGPSFTATAVLQATDGGAVFTAFLATAEIRAGSILYGTEDGDAVLTDARLEGVMASAAPVPVTNGAGGVAWAVPISIPIPFAPESITRVGFIDGR</sequence>
<protein>
    <recommendedName>
        <fullName evidence="3">DUF4249 family protein</fullName>
    </recommendedName>
</protein>
<keyword evidence="2" id="KW-1185">Reference proteome</keyword>
<gene>
    <name evidence="1" type="ORF">BSZ37_06435</name>
</gene>
<evidence type="ECO:0008006" key="3">
    <source>
        <dbReference type="Google" id="ProtNLM"/>
    </source>
</evidence>
<reference evidence="1 2" key="1">
    <citation type="submission" date="2016-11" db="EMBL/GenBank/DDBJ databases">
        <title>Study of marine rhodopsin-containing bacteria.</title>
        <authorList>
            <person name="Yoshizawa S."/>
            <person name="Kumagai Y."/>
            <person name="Kogure K."/>
        </authorList>
    </citation>
    <scope>NUCLEOTIDE SEQUENCE [LARGE SCALE GENOMIC DNA]</scope>
    <source>
        <strain evidence="1 2">SAORIC-28</strain>
    </source>
</reference>
<name>A0A271IYE7_9BACT</name>